<gene>
    <name evidence="7" type="ORF">KJF94_03165</name>
</gene>
<evidence type="ECO:0000256" key="1">
    <source>
        <dbReference type="ARBA" id="ARBA00022529"/>
    </source>
</evidence>
<organism evidence="7 8">
    <name type="scientific">Pseudomonas hormoni</name>
    <dbReference type="NCBI Taxonomy" id="3093767"/>
    <lineage>
        <taxon>Bacteria</taxon>
        <taxon>Pseudomonadati</taxon>
        <taxon>Pseudomonadota</taxon>
        <taxon>Gammaproteobacteria</taxon>
        <taxon>Pseudomonadales</taxon>
        <taxon>Pseudomonadaceae</taxon>
        <taxon>Pseudomonas</taxon>
    </lineage>
</organism>
<dbReference type="InterPro" id="IPR016128">
    <property type="entry name" value="Pyosin/cloacin_T_dom"/>
</dbReference>
<accession>A0ABX8F0V2</accession>
<dbReference type="Gene3D" id="3.10.380.10">
    <property type="entry name" value="Colicin E3-like ribonuclease domain"/>
    <property type="match status" value="1"/>
</dbReference>
<dbReference type="InterPro" id="IPR036725">
    <property type="entry name" value="ColE3_ribonuclease_sf"/>
</dbReference>
<dbReference type="InterPro" id="IPR009105">
    <property type="entry name" value="Colicin_E3_ribonuclease"/>
</dbReference>
<keyword evidence="2" id="KW-0044">Antibiotic</keyword>
<evidence type="ECO:0000256" key="3">
    <source>
        <dbReference type="ARBA" id="ARBA00023048"/>
    </source>
</evidence>
<evidence type="ECO:0000256" key="2">
    <source>
        <dbReference type="ARBA" id="ARBA00023022"/>
    </source>
</evidence>
<feature type="region of interest" description="Disordered" evidence="4">
    <location>
        <begin position="384"/>
        <end position="405"/>
    </location>
</feature>
<dbReference type="Pfam" id="PF06958">
    <property type="entry name" value="Pyocin_S"/>
    <property type="match status" value="1"/>
</dbReference>
<dbReference type="EMBL" id="CP075566">
    <property type="protein sequence ID" value="QVW24598.1"/>
    <property type="molecule type" value="Genomic_DNA"/>
</dbReference>
<dbReference type="SUPFAM" id="SSF69369">
    <property type="entry name" value="Cloacin translocation domain"/>
    <property type="match status" value="1"/>
</dbReference>
<reference evidence="7 8" key="1">
    <citation type="submission" date="2021-05" db="EMBL/GenBank/DDBJ databases">
        <title>Complete genome of the cytokinin-producing biocontrol strain Pseudomonas fluorescens G20-18.</title>
        <authorList>
            <person name="Nielsen T.K."/>
            <person name="Mekureyaw M.F."/>
            <person name="Hansen L.H."/>
            <person name="Nicolaisen M.H."/>
            <person name="Roitsch T.G."/>
            <person name="Hennessy R.C."/>
        </authorList>
    </citation>
    <scope>NUCLEOTIDE SEQUENCE [LARGE SCALE GENOMIC DNA]</scope>
    <source>
        <strain evidence="7 8">G20-18</strain>
    </source>
</reference>
<dbReference type="Pfam" id="PF09000">
    <property type="entry name" value="Cytotoxic"/>
    <property type="match status" value="1"/>
</dbReference>
<name>A0ABX8F0V2_9PSED</name>
<feature type="compositionally biased region" description="Basic and acidic residues" evidence="4">
    <location>
        <begin position="387"/>
        <end position="396"/>
    </location>
</feature>
<evidence type="ECO:0000256" key="4">
    <source>
        <dbReference type="SAM" id="MobiDB-lite"/>
    </source>
</evidence>
<dbReference type="Proteomes" id="UP000681155">
    <property type="component" value="Chromosome"/>
</dbReference>
<proteinExistence type="predicted"/>
<feature type="domain" description="Colicin E3-like ribonuclease" evidence="6">
    <location>
        <begin position="321"/>
        <end position="402"/>
    </location>
</feature>
<keyword evidence="3" id="KW-0078">Bacteriocin</keyword>
<feature type="region of interest" description="Disordered" evidence="4">
    <location>
        <begin position="1"/>
        <end position="20"/>
    </location>
</feature>
<evidence type="ECO:0000259" key="5">
    <source>
        <dbReference type="Pfam" id="PF06958"/>
    </source>
</evidence>
<feature type="domain" description="Pyosin/cloacin translocation" evidence="5">
    <location>
        <begin position="175"/>
        <end position="305"/>
    </location>
</feature>
<dbReference type="SUPFAM" id="SSF63840">
    <property type="entry name" value="Ribonuclease domain of colicin E3"/>
    <property type="match status" value="1"/>
</dbReference>
<protein>
    <submittedName>
        <fullName evidence="7">S-type pyocin domain-containing protein</fullName>
    </submittedName>
</protein>
<sequence>MAGNKDIPRVQNPPSGDGHHVTHRFMTATELAARDTRQNAYDAMLARQQAFEESLEILAKTDNAVHAGCVFAKSCKLPNAIIDYSNPSGVVPTGSLKDYGELILLGAREADESGAVPLKKISGTAIPAGLGSLALAGSAFAAIPLAAAATVAATMVGLVALVTPSSLGDSSLYTEDQLRALKQARTRVRLRVEQQADGSLKGYGFYTGKNRDWEMVDVAQFTLRGSQQVADLGDGVELIWTPAVDGSDILGIPALEAAPQAPHIWVYPPTKQADSIIVDPVYPPDYKDFILVFPADSGVKPVYIVVSVRRNGTAEAGHTYHPAPETADITAFPDLRRVKKKTPYKGGLRDRWMDAKGRIIYEWDFLHGELEAYRSSDGSHLGSFDYKTGEQLDPPKKNRSIKKYL</sequence>
<evidence type="ECO:0000259" key="6">
    <source>
        <dbReference type="Pfam" id="PF09000"/>
    </source>
</evidence>
<keyword evidence="1" id="KW-0929">Antimicrobial</keyword>
<dbReference type="InterPro" id="IPR036302">
    <property type="entry name" value="Pyosin/cloacin_T_dom_sf"/>
</dbReference>
<keyword evidence="8" id="KW-1185">Reference proteome</keyword>
<evidence type="ECO:0000313" key="8">
    <source>
        <dbReference type="Proteomes" id="UP000681155"/>
    </source>
</evidence>
<evidence type="ECO:0000313" key="7">
    <source>
        <dbReference type="EMBL" id="QVW24598.1"/>
    </source>
</evidence>
<dbReference type="RefSeq" id="WP_214381105.1">
    <property type="nucleotide sequence ID" value="NZ_CP075566.1"/>
</dbReference>